<evidence type="ECO:0000313" key="2">
    <source>
        <dbReference type="EMBL" id="MCT2558337.1"/>
    </source>
</evidence>
<gene>
    <name evidence="2" type="ORF">N0B51_05025</name>
</gene>
<feature type="compositionally biased region" description="Polar residues" evidence="1">
    <location>
        <begin position="1"/>
        <end position="21"/>
    </location>
</feature>
<evidence type="ECO:0000313" key="3">
    <source>
        <dbReference type="Proteomes" id="UP001142648"/>
    </source>
</evidence>
<evidence type="ECO:0000256" key="1">
    <source>
        <dbReference type="SAM" id="MobiDB-lite"/>
    </source>
</evidence>
<dbReference type="EMBL" id="JAOAMV010000002">
    <property type="protein sequence ID" value="MCT2558337.1"/>
    <property type="molecule type" value="Genomic_DNA"/>
</dbReference>
<dbReference type="RefSeq" id="WP_259961144.1">
    <property type="nucleotide sequence ID" value="NZ_JAOAMV010000002.1"/>
</dbReference>
<dbReference type="Pfam" id="PF13557">
    <property type="entry name" value="Phenol_MetA_deg"/>
    <property type="match status" value="1"/>
</dbReference>
<accession>A0A9X2W099</accession>
<organism evidence="2 3">
    <name type="scientific">Tsuneonella litorea</name>
    <dbReference type="NCBI Taxonomy" id="2976475"/>
    <lineage>
        <taxon>Bacteria</taxon>
        <taxon>Pseudomonadati</taxon>
        <taxon>Pseudomonadota</taxon>
        <taxon>Alphaproteobacteria</taxon>
        <taxon>Sphingomonadales</taxon>
        <taxon>Erythrobacteraceae</taxon>
        <taxon>Tsuneonella</taxon>
    </lineage>
</organism>
<comment type="caution">
    <text evidence="2">The sequence shown here is derived from an EMBL/GenBank/DDBJ whole genome shotgun (WGS) entry which is preliminary data.</text>
</comment>
<dbReference type="Proteomes" id="UP001142648">
    <property type="component" value="Unassembled WGS sequence"/>
</dbReference>
<dbReference type="InterPro" id="IPR025737">
    <property type="entry name" value="FApF"/>
</dbReference>
<dbReference type="AlphaFoldDB" id="A0A9X2W099"/>
<reference evidence="2" key="1">
    <citation type="submission" date="2022-09" db="EMBL/GenBank/DDBJ databases">
        <title>The genome sequence of Tsuneonella sp. YG55.</title>
        <authorList>
            <person name="Liu Y."/>
        </authorList>
    </citation>
    <scope>NUCLEOTIDE SEQUENCE</scope>
    <source>
        <strain evidence="2">YG55</strain>
    </source>
</reference>
<protein>
    <submittedName>
        <fullName evidence="2">Transporter</fullName>
    </submittedName>
</protein>
<keyword evidence="3" id="KW-1185">Reference proteome</keyword>
<proteinExistence type="predicted"/>
<name>A0A9X2W099_9SPHN</name>
<sequence length="251" mass="25636">MAQQSPETPSGENGTRVQFSTGLDYEQGDYGTDTQMEKESVPLSLVVAKGRLRASAQTSYVRLRAPGNVVAPSGPLGLPILVDPTRPDTVDTRQGMGDLHLSAAYDLPVEGFNATLGTGVKVPTASVDKGLGTGKADYSVRADLAKPLGSVTPFAGVAYTVTGDPDGFDLRNALSAQAGASLRLAESTSAHLGYAFAQSQVAGGEDDQRIVGGLNTGVGKNLSLGFYGSGGLTDGASDFGGGVTLGIRLGR</sequence>
<feature type="region of interest" description="Disordered" evidence="1">
    <location>
        <begin position="1"/>
        <end position="36"/>
    </location>
</feature>